<feature type="transmembrane region" description="Helical" evidence="9">
    <location>
        <begin position="76"/>
        <end position="96"/>
    </location>
</feature>
<feature type="compositionally biased region" description="Polar residues" evidence="8">
    <location>
        <begin position="346"/>
        <end position="358"/>
    </location>
</feature>
<evidence type="ECO:0000256" key="9">
    <source>
        <dbReference type="SAM" id="Phobius"/>
    </source>
</evidence>
<comment type="subcellular location">
    <subcellularLocation>
        <location evidence="1">Membrane</location>
        <topology evidence="1">Multi-pass membrane protein</topology>
    </subcellularLocation>
</comment>
<feature type="transmembrane region" description="Helical" evidence="9">
    <location>
        <begin position="53"/>
        <end position="70"/>
    </location>
</feature>
<feature type="transmembrane region" description="Helical" evidence="9">
    <location>
        <begin position="134"/>
        <end position="155"/>
    </location>
</feature>
<keyword evidence="5 9" id="KW-1133">Transmembrane helix</keyword>
<gene>
    <name evidence="10" type="ORF">LIER_38395</name>
</gene>
<feature type="region of interest" description="Disordered" evidence="8">
    <location>
        <begin position="313"/>
        <end position="358"/>
    </location>
</feature>
<name>A0AAV3Q376_LITER</name>
<dbReference type="PANTHER" id="PTHR31942">
    <property type="entry name" value="MLO-LIKE PROTEIN 1"/>
    <property type="match status" value="1"/>
</dbReference>
<evidence type="ECO:0008006" key="12">
    <source>
        <dbReference type="Google" id="ProtNLM"/>
    </source>
</evidence>
<dbReference type="InterPro" id="IPR004326">
    <property type="entry name" value="Mlo"/>
</dbReference>
<sequence>MQVAFFRQFFGSISKVDYLTIRNGFINAHFAPNSKFDFHKYVKRCMEDDFRRVVGISIPLWVFTIILLLLNVHEWYTFTIVSFIPLLVLVLVGTKLELVIMEMAKQIEDRSTVVRGTPVVEPTNDFFWFNRPTWILFLIHFTLFENAFQMAYFLWSWYEFKSIYISCMQEKSFAVLLRVILGVALHILCSYITFPLYALVTQMGSHMKTSIFKEQTTTALKKWQKAAKERKKTSRHGGGGGASPSIDTSSITTGFGGGFMSPEASPSHGTSPIHLLQNYKYRSNNYNNVGGESESIPVSPRTTTPYDSEVELSEMEDNVSPNHSPSRPNHAADYHPNHIIDDENDNGSASTDFTFVQP</sequence>
<keyword evidence="7" id="KW-0568">Pathogenesis-related protein</keyword>
<dbReference type="GO" id="GO:0016020">
    <property type="term" value="C:membrane"/>
    <property type="evidence" value="ECO:0007669"/>
    <property type="project" value="UniProtKB-SubCell"/>
</dbReference>
<reference evidence="10 11" key="1">
    <citation type="submission" date="2024-01" db="EMBL/GenBank/DDBJ databases">
        <title>The complete chloroplast genome sequence of Lithospermum erythrorhizon: insights into the phylogenetic relationship among Boraginaceae species and the maternal lineages of purple gromwells.</title>
        <authorList>
            <person name="Okada T."/>
            <person name="Watanabe K."/>
        </authorList>
    </citation>
    <scope>NUCLEOTIDE SEQUENCE [LARGE SCALE GENOMIC DNA]</scope>
</reference>
<dbReference type="PANTHER" id="PTHR31942:SF82">
    <property type="entry name" value="MLO PROTEIN HOMOLOG 1"/>
    <property type="match status" value="1"/>
</dbReference>
<feature type="region of interest" description="Disordered" evidence="8">
    <location>
        <begin position="223"/>
        <end position="248"/>
    </location>
</feature>
<feature type="region of interest" description="Disordered" evidence="8">
    <location>
        <begin position="286"/>
        <end position="305"/>
    </location>
</feature>
<protein>
    <recommendedName>
        <fullName evidence="12">MLO-like protein</fullName>
    </recommendedName>
</protein>
<dbReference type="GO" id="GO:0006952">
    <property type="term" value="P:defense response"/>
    <property type="evidence" value="ECO:0007669"/>
    <property type="project" value="UniProtKB-KW"/>
</dbReference>
<evidence type="ECO:0000256" key="8">
    <source>
        <dbReference type="SAM" id="MobiDB-lite"/>
    </source>
</evidence>
<dbReference type="Proteomes" id="UP001454036">
    <property type="component" value="Unassembled WGS sequence"/>
</dbReference>
<evidence type="ECO:0000313" key="11">
    <source>
        <dbReference type="Proteomes" id="UP001454036"/>
    </source>
</evidence>
<feature type="compositionally biased region" description="Basic and acidic residues" evidence="8">
    <location>
        <begin position="330"/>
        <end position="341"/>
    </location>
</feature>
<evidence type="ECO:0000256" key="4">
    <source>
        <dbReference type="ARBA" id="ARBA00022821"/>
    </source>
</evidence>
<evidence type="ECO:0000256" key="3">
    <source>
        <dbReference type="ARBA" id="ARBA00022692"/>
    </source>
</evidence>
<dbReference type="AlphaFoldDB" id="A0AAV3Q376"/>
<keyword evidence="6 9" id="KW-0472">Membrane</keyword>
<accession>A0AAV3Q376</accession>
<feature type="compositionally biased region" description="Basic residues" evidence="8">
    <location>
        <begin position="223"/>
        <end position="235"/>
    </location>
</feature>
<evidence type="ECO:0000256" key="5">
    <source>
        <dbReference type="ARBA" id="ARBA00022989"/>
    </source>
</evidence>
<evidence type="ECO:0000256" key="2">
    <source>
        <dbReference type="ARBA" id="ARBA00006574"/>
    </source>
</evidence>
<evidence type="ECO:0000256" key="6">
    <source>
        <dbReference type="ARBA" id="ARBA00023136"/>
    </source>
</evidence>
<keyword evidence="4" id="KW-0611">Plant defense</keyword>
<organism evidence="10 11">
    <name type="scientific">Lithospermum erythrorhizon</name>
    <name type="common">Purple gromwell</name>
    <name type="synonym">Lithospermum officinale var. erythrorhizon</name>
    <dbReference type="NCBI Taxonomy" id="34254"/>
    <lineage>
        <taxon>Eukaryota</taxon>
        <taxon>Viridiplantae</taxon>
        <taxon>Streptophyta</taxon>
        <taxon>Embryophyta</taxon>
        <taxon>Tracheophyta</taxon>
        <taxon>Spermatophyta</taxon>
        <taxon>Magnoliopsida</taxon>
        <taxon>eudicotyledons</taxon>
        <taxon>Gunneridae</taxon>
        <taxon>Pentapetalae</taxon>
        <taxon>asterids</taxon>
        <taxon>lamiids</taxon>
        <taxon>Boraginales</taxon>
        <taxon>Boraginaceae</taxon>
        <taxon>Boraginoideae</taxon>
        <taxon>Lithospermeae</taxon>
        <taxon>Lithospermum</taxon>
    </lineage>
</organism>
<evidence type="ECO:0000256" key="7">
    <source>
        <dbReference type="ARBA" id="ARBA00023265"/>
    </source>
</evidence>
<keyword evidence="3 9" id="KW-0812">Transmembrane</keyword>
<feature type="transmembrane region" description="Helical" evidence="9">
    <location>
        <begin position="175"/>
        <end position="200"/>
    </location>
</feature>
<dbReference type="Pfam" id="PF03094">
    <property type="entry name" value="Mlo"/>
    <property type="match status" value="1"/>
</dbReference>
<keyword evidence="11" id="KW-1185">Reference proteome</keyword>
<proteinExistence type="inferred from homology"/>
<comment type="caution">
    <text evidence="10">The sequence shown here is derived from an EMBL/GenBank/DDBJ whole genome shotgun (WGS) entry which is preliminary data.</text>
</comment>
<evidence type="ECO:0000313" key="10">
    <source>
        <dbReference type="EMBL" id="GAA0157055.1"/>
    </source>
</evidence>
<evidence type="ECO:0000256" key="1">
    <source>
        <dbReference type="ARBA" id="ARBA00004141"/>
    </source>
</evidence>
<dbReference type="EMBL" id="BAABME010019397">
    <property type="protein sequence ID" value="GAA0157055.1"/>
    <property type="molecule type" value="Genomic_DNA"/>
</dbReference>
<comment type="similarity">
    <text evidence="2">Belongs to the MLO family.</text>
</comment>